<keyword evidence="2" id="KW-1185">Reference proteome</keyword>
<protein>
    <submittedName>
        <fullName evidence="1">Uncharacterized protein</fullName>
    </submittedName>
</protein>
<dbReference type="EMBL" id="JARK01001340">
    <property type="protein sequence ID" value="EYC31598.1"/>
    <property type="molecule type" value="Genomic_DNA"/>
</dbReference>
<dbReference type="Proteomes" id="UP000024635">
    <property type="component" value="Unassembled WGS sequence"/>
</dbReference>
<evidence type="ECO:0000313" key="2">
    <source>
        <dbReference type="Proteomes" id="UP000024635"/>
    </source>
</evidence>
<dbReference type="AlphaFoldDB" id="A0A016VXY7"/>
<reference evidence="2" key="1">
    <citation type="journal article" date="2015" name="Nat. Genet.">
        <title>The genome and transcriptome of the zoonotic hookworm Ancylostoma ceylanicum identify infection-specific gene families.</title>
        <authorList>
            <person name="Schwarz E.M."/>
            <person name="Hu Y."/>
            <person name="Antoshechkin I."/>
            <person name="Miller M.M."/>
            <person name="Sternberg P.W."/>
            <person name="Aroian R.V."/>
        </authorList>
    </citation>
    <scope>NUCLEOTIDE SEQUENCE</scope>
    <source>
        <strain evidence="2">HY135</strain>
    </source>
</reference>
<comment type="caution">
    <text evidence="1">The sequence shown here is derived from an EMBL/GenBank/DDBJ whole genome shotgun (WGS) entry which is preliminary data.</text>
</comment>
<proteinExistence type="predicted"/>
<sequence>MSHISIEPDIETDPFSRRCQPFNCSDVDDSHKTSIDNGKFSVGIQHFKIPLRIYPGTTRFVLFLFL</sequence>
<gene>
    <name evidence="1" type="primary">Acey_s0004.g2238</name>
    <name evidence="1" type="ORF">Y032_0004g2238</name>
</gene>
<evidence type="ECO:0000313" key="1">
    <source>
        <dbReference type="EMBL" id="EYC31598.1"/>
    </source>
</evidence>
<name>A0A016VXY7_9BILA</name>
<accession>A0A016VXY7</accession>
<organism evidence="1 2">
    <name type="scientific">Ancylostoma ceylanicum</name>
    <dbReference type="NCBI Taxonomy" id="53326"/>
    <lineage>
        <taxon>Eukaryota</taxon>
        <taxon>Metazoa</taxon>
        <taxon>Ecdysozoa</taxon>
        <taxon>Nematoda</taxon>
        <taxon>Chromadorea</taxon>
        <taxon>Rhabditida</taxon>
        <taxon>Rhabditina</taxon>
        <taxon>Rhabditomorpha</taxon>
        <taxon>Strongyloidea</taxon>
        <taxon>Ancylostomatidae</taxon>
        <taxon>Ancylostomatinae</taxon>
        <taxon>Ancylostoma</taxon>
    </lineage>
</organism>